<feature type="transmembrane region" description="Helical" evidence="7">
    <location>
        <begin position="53"/>
        <end position="71"/>
    </location>
</feature>
<accession>A0A0U2WZ63</accession>
<keyword evidence="10" id="KW-1185">Reference proteome</keyword>
<dbReference type="RefSeq" id="WP_208927018.1">
    <property type="nucleotide sequence ID" value="NZ_CP013655.1"/>
</dbReference>
<feature type="transmembrane region" description="Helical" evidence="7">
    <location>
        <begin position="78"/>
        <end position="103"/>
    </location>
</feature>
<dbReference type="Proteomes" id="UP000067523">
    <property type="component" value="Chromosome"/>
</dbReference>
<dbReference type="EMBL" id="CP013655">
    <property type="protein sequence ID" value="ALS37354.1"/>
    <property type="molecule type" value="Genomic_DNA"/>
</dbReference>
<evidence type="ECO:0000259" key="8">
    <source>
        <dbReference type="Pfam" id="PF02397"/>
    </source>
</evidence>
<evidence type="ECO:0000313" key="10">
    <source>
        <dbReference type="Proteomes" id="UP000067523"/>
    </source>
</evidence>
<feature type="transmembrane region" description="Helical" evidence="7">
    <location>
        <begin position="109"/>
        <end position="132"/>
    </location>
</feature>
<dbReference type="PANTHER" id="PTHR30576:SF0">
    <property type="entry name" value="UNDECAPRENYL-PHOSPHATE N-ACETYLGALACTOSAMINYL 1-PHOSPHATE TRANSFERASE-RELATED"/>
    <property type="match status" value="1"/>
</dbReference>
<evidence type="ECO:0000256" key="5">
    <source>
        <dbReference type="ARBA" id="ARBA00022989"/>
    </source>
</evidence>
<gene>
    <name evidence="9" type="ORF">ATZ35_09360</name>
</gene>
<feature type="transmembrane region" description="Helical" evidence="7">
    <location>
        <begin position="256"/>
        <end position="280"/>
    </location>
</feature>
<organism evidence="9 10">
    <name type="scientific">Enterococcus rotai</name>
    <dbReference type="NCBI Taxonomy" id="118060"/>
    <lineage>
        <taxon>Bacteria</taxon>
        <taxon>Bacillati</taxon>
        <taxon>Bacillota</taxon>
        <taxon>Bacilli</taxon>
        <taxon>Lactobacillales</taxon>
        <taxon>Enterococcaceae</taxon>
        <taxon>Enterococcus</taxon>
    </lineage>
</organism>
<name>A0A0U2WZ63_9ENTE</name>
<feature type="transmembrane region" description="Helical" evidence="7">
    <location>
        <begin position="12"/>
        <end position="33"/>
    </location>
</feature>
<dbReference type="NCBIfam" id="TIGR03025">
    <property type="entry name" value="EPS_sugtrans"/>
    <property type="match status" value="1"/>
</dbReference>
<dbReference type="AlphaFoldDB" id="A0A0U2WZ63"/>
<evidence type="ECO:0000256" key="1">
    <source>
        <dbReference type="ARBA" id="ARBA00004141"/>
    </source>
</evidence>
<protein>
    <submittedName>
        <fullName evidence="9">UDP-phosphate galactose phosphotransferase</fullName>
    </submittedName>
</protein>
<dbReference type="InterPro" id="IPR003362">
    <property type="entry name" value="Bact_transf"/>
</dbReference>
<evidence type="ECO:0000313" key="9">
    <source>
        <dbReference type="EMBL" id="ALS37354.1"/>
    </source>
</evidence>
<evidence type="ECO:0000256" key="2">
    <source>
        <dbReference type="ARBA" id="ARBA00006464"/>
    </source>
</evidence>
<dbReference type="InterPro" id="IPR017475">
    <property type="entry name" value="EPS_sugar_tfrase"/>
</dbReference>
<dbReference type="STRING" id="118060.ATZ35_09360"/>
<keyword evidence="3 9" id="KW-0808">Transferase</keyword>
<dbReference type="GO" id="GO:0016780">
    <property type="term" value="F:phosphotransferase activity, for other substituted phosphate groups"/>
    <property type="evidence" value="ECO:0007669"/>
    <property type="project" value="TreeGrafter"/>
</dbReference>
<dbReference type="KEGG" id="erx:ATZ35_09360"/>
<evidence type="ECO:0000256" key="3">
    <source>
        <dbReference type="ARBA" id="ARBA00022679"/>
    </source>
</evidence>
<keyword evidence="5 7" id="KW-1133">Transmembrane helix</keyword>
<reference evidence="10" key="1">
    <citation type="submission" date="2015-12" db="EMBL/GenBank/DDBJ databases">
        <authorList>
            <person name="Lauer A."/>
            <person name="Humrighouse B."/>
            <person name="Loparev V."/>
            <person name="Shewmaker P.L."/>
            <person name="Whitney A.M."/>
            <person name="McLaughlin R.W."/>
        </authorList>
    </citation>
    <scope>NUCLEOTIDE SEQUENCE [LARGE SCALE GENOMIC DNA]</scope>
    <source>
        <strain evidence="10">LMG 26678</strain>
    </source>
</reference>
<proteinExistence type="inferred from homology"/>
<evidence type="ECO:0000256" key="6">
    <source>
        <dbReference type="ARBA" id="ARBA00023136"/>
    </source>
</evidence>
<feature type="domain" description="Bacterial sugar transferase" evidence="8">
    <location>
        <begin position="254"/>
        <end position="434"/>
    </location>
</feature>
<comment type="similarity">
    <text evidence="2">Belongs to the bacterial sugar transferase family.</text>
</comment>
<comment type="subcellular location">
    <subcellularLocation>
        <location evidence="1">Membrane</location>
        <topology evidence="1">Multi-pass membrane protein</topology>
    </subcellularLocation>
</comment>
<sequence>MVTKNEWNNAKRIIIIIFDILVFHFSIFAGFWIKFGIDIPQYNFVSYERSVVYITIIFVFLNLLLGTYVFYNRTVNDIIFVTVIGQVLTILSIMIVGFVGRWFTFPRSVLIYSFIVGMILLSLYRMFIYYVYLRISEEKRVVIIGTAKSTISATANFLTHKNKKHKVVDVIQANYFENLKQILDKVDIVYIASQIDEKEKLDIYELVIGQEKKLFLNTSFENLVMLKPNMMNFEDESIIEISDFKIKPEYDFIKRLFDIVVALLLLVVTSPIILITAIVVKLTSAGPVIYKQTRITLGQKEFSILKFRTMSATAEAKTGPVLSSSNDSRVTTVGKYLRALRIDELPQLFNVLKGDMSIVGPRPERPFFVDQFNMENKHYYLRHNVRAGITGYAQVYGKYASDYNSKLNFDLLYIKNYSVLLDMKILLQTIKILFDKISSKGVDEEEQREIEKNLFSKNDIKVWN</sequence>
<evidence type="ECO:0000256" key="7">
    <source>
        <dbReference type="SAM" id="Phobius"/>
    </source>
</evidence>
<dbReference type="PANTHER" id="PTHR30576">
    <property type="entry name" value="COLANIC BIOSYNTHESIS UDP-GLUCOSE LIPID CARRIER TRANSFERASE"/>
    <property type="match status" value="1"/>
</dbReference>
<evidence type="ECO:0000256" key="4">
    <source>
        <dbReference type="ARBA" id="ARBA00022692"/>
    </source>
</evidence>
<keyword evidence="4 7" id="KW-0812">Transmembrane</keyword>
<dbReference type="GO" id="GO:0016020">
    <property type="term" value="C:membrane"/>
    <property type="evidence" value="ECO:0007669"/>
    <property type="project" value="UniProtKB-SubCell"/>
</dbReference>
<keyword evidence="6 7" id="KW-0472">Membrane</keyword>
<dbReference type="Pfam" id="PF02397">
    <property type="entry name" value="Bac_transf"/>
    <property type="match status" value="1"/>
</dbReference>